<feature type="transmembrane region" description="Helical" evidence="6">
    <location>
        <begin position="273"/>
        <end position="290"/>
    </location>
</feature>
<evidence type="ECO:0000256" key="4">
    <source>
        <dbReference type="ARBA" id="ARBA00022989"/>
    </source>
</evidence>
<keyword evidence="3 6" id="KW-0812">Transmembrane</keyword>
<feature type="transmembrane region" description="Helical" evidence="6">
    <location>
        <begin position="70"/>
        <end position="89"/>
    </location>
</feature>
<evidence type="ECO:0000256" key="6">
    <source>
        <dbReference type="SAM" id="Phobius"/>
    </source>
</evidence>
<name>A0ABW3D0Y4_9FLAO</name>
<keyword evidence="7" id="KW-0732">Signal</keyword>
<comment type="subcellular location">
    <subcellularLocation>
        <location evidence="1">Cell membrane</location>
        <topology evidence="1">Multi-pass membrane protein</topology>
    </subcellularLocation>
</comment>
<dbReference type="RefSeq" id="WP_386409487.1">
    <property type="nucleotide sequence ID" value="NZ_JBHTJH010000017.1"/>
</dbReference>
<sequence length="299" mass="33028">MSKRTLALMAAFTASSIYAVNHTLAKGVMPIYIKSFGFILLRVLGAGILFWLISIWAPKEKIAKSDWPRILACACFGMVLNMLSFFWGLELSTPINSSVMITVSPILVFILSAVLIGEKITWVRAVGILLGFAGALGLILFGDEVRQDAPNIPLGNTLFILNAAFYAIYLVLVKPLTAKYHSITLMKWFFAIAIVINFPITIAEFNEVQWTSLPMDVVWKMVFVVVGTTFLTYLLNVYALRELKASTIGAFIYLQPLLAIAFAMVMGADALNIVKVVAAVLVFIGVYLVTKVSKRKRET</sequence>
<feature type="domain" description="EamA" evidence="8">
    <location>
        <begin position="154"/>
        <end position="290"/>
    </location>
</feature>
<reference evidence="10" key="1">
    <citation type="journal article" date="2019" name="Int. J. Syst. Evol. Microbiol.">
        <title>The Global Catalogue of Microorganisms (GCM) 10K type strain sequencing project: providing services to taxonomists for standard genome sequencing and annotation.</title>
        <authorList>
            <consortium name="The Broad Institute Genomics Platform"/>
            <consortium name="The Broad Institute Genome Sequencing Center for Infectious Disease"/>
            <person name="Wu L."/>
            <person name="Ma J."/>
        </authorList>
    </citation>
    <scope>NUCLEOTIDE SEQUENCE [LARGE SCALE GENOMIC DNA]</scope>
    <source>
        <strain evidence="10">CCUG 62952</strain>
    </source>
</reference>
<evidence type="ECO:0000256" key="2">
    <source>
        <dbReference type="ARBA" id="ARBA00022475"/>
    </source>
</evidence>
<keyword evidence="4 6" id="KW-1133">Transmembrane helix</keyword>
<feature type="transmembrane region" description="Helical" evidence="6">
    <location>
        <begin position="185"/>
        <end position="205"/>
    </location>
</feature>
<keyword evidence="5 6" id="KW-0472">Membrane</keyword>
<dbReference type="SUPFAM" id="SSF103481">
    <property type="entry name" value="Multidrug resistance efflux transporter EmrE"/>
    <property type="match status" value="2"/>
</dbReference>
<organism evidence="9 10">
    <name type="scientific">Sungkyunkwania multivorans</name>
    <dbReference type="NCBI Taxonomy" id="1173618"/>
    <lineage>
        <taxon>Bacteria</taxon>
        <taxon>Pseudomonadati</taxon>
        <taxon>Bacteroidota</taxon>
        <taxon>Flavobacteriia</taxon>
        <taxon>Flavobacteriales</taxon>
        <taxon>Flavobacteriaceae</taxon>
        <taxon>Sungkyunkwania</taxon>
    </lineage>
</organism>
<dbReference type="InterPro" id="IPR050638">
    <property type="entry name" value="AA-Vitamin_Transporters"/>
</dbReference>
<evidence type="ECO:0000256" key="7">
    <source>
        <dbReference type="SAM" id="SignalP"/>
    </source>
</evidence>
<keyword evidence="10" id="KW-1185">Reference proteome</keyword>
<dbReference type="InterPro" id="IPR000620">
    <property type="entry name" value="EamA_dom"/>
</dbReference>
<evidence type="ECO:0000256" key="5">
    <source>
        <dbReference type="ARBA" id="ARBA00023136"/>
    </source>
</evidence>
<evidence type="ECO:0000313" key="10">
    <source>
        <dbReference type="Proteomes" id="UP001596978"/>
    </source>
</evidence>
<evidence type="ECO:0000256" key="3">
    <source>
        <dbReference type="ARBA" id="ARBA00022692"/>
    </source>
</evidence>
<feature type="chain" id="PRO_5046282052" evidence="7">
    <location>
        <begin position="20"/>
        <end position="299"/>
    </location>
</feature>
<feature type="transmembrane region" description="Helical" evidence="6">
    <location>
        <begin position="122"/>
        <end position="142"/>
    </location>
</feature>
<dbReference type="PANTHER" id="PTHR32322">
    <property type="entry name" value="INNER MEMBRANE TRANSPORTER"/>
    <property type="match status" value="1"/>
</dbReference>
<proteinExistence type="predicted"/>
<feature type="transmembrane region" description="Helical" evidence="6">
    <location>
        <begin position="95"/>
        <end position="115"/>
    </location>
</feature>
<dbReference type="Pfam" id="PF00892">
    <property type="entry name" value="EamA"/>
    <property type="match status" value="2"/>
</dbReference>
<evidence type="ECO:0000313" key="9">
    <source>
        <dbReference type="EMBL" id="MFD0863441.1"/>
    </source>
</evidence>
<keyword evidence="2" id="KW-1003">Cell membrane</keyword>
<dbReference type="Proteomes" id="UP001596978">
    <property type="component" value="Unassembled WGS sequence"/>
</dbReference>
<comment type="caution">
    <text evidence="9">The sequence shown here is derived from an EMBL/GenBank/DDBJ whole genome shotgun (WGS) entry which is preliminary data.</text>
</comment>
<protein>
    <submittedName>
        <fullName evidence="9">DMT family transporter</fullName>
    </submittedName>
</protein>
<dbReference type="InterPro" id="IPR037185">
    <property type="entry name" value="EmrE-like"/>
</dbReference>
<feature type="transmembrane region" description="Helical" evidence="6">
    <location>
        <begin position="154"/>
        <end position="173"/>
    </location>
</feature>
<dbReference type="EMBL" id="JBHTJH010000017">
    <property type="protein sequence ID" value="MFD0863441.1"/>
    <property type="molecule type" value="Genomic_DNA"/>
</dbReference>
<evidence type="ECO:0000259" key="8">
    <source>
        <dbReference type="Pfam" id="PF00892"/>
    </source>
</evidence>
<accession>A0ABW3D0Y4</accession>
<feature type="signal peptide" evidence="7">
    <location>
        <begin position="1"/>
        <end position="19"/>
    </location>
</feature>
<feature type="domain" description="EamA" evidence="8">
    <location>
        <begin position="7"/>
        <end position="139"/>
    </location>
</feature>
<evidence type="ECO:0000256" key="1">
    <source>
        <dbReference type="ARBA" id="ARBA00004651"/>
    </source>
</evidence>
<feature type="transmembrane region" description="Helical" evidence="6">
    <location>
        <begin position="250"/>
        <end position="267"/>
    </location>
</feature>
<feature type="transmembrane region" description="Helical" evidence="6">
    <location>
        <begin position="217"/>
        <end position="238"/>
    </location>
</feature>
<gene>
    <name evidence="9" type="ORF">ACFQ1M_14595</name>
</gene>
<dbReference type="PANTHER" id="PTHR32322:SF18">
    <property type="entry name" value="S-ADENOSYLMETHIONINE_S-ADENOSYLHOMOCYSTEINE TRANSPORTER"/>
    <property type="match status" value="1"/>
</dbReference>
<feature type="transmembrane region" description="Helical" evidence="6">
    <location>
        <begin position="35"/>
        <end position="58"/>
    </location>
</feature>